<name>A0AAN8UXR5_9MAGN</name>
<keyword evidence="3" id="KW-0540">Nuclease</keyword>
<evidence type="ECO:0000259" key="9">
    <source>
        <dbReference type="PROSITE" id="PS50142"/>
    </source>
</evidence>
<dbReference type="InterPro" id="IPR036389">
    <property type="entry name" value="RNase_III_sf"/>
</dbReference>
<dbReference type="SUPFAM" id="SSF69065">
    <property type="entry name" value="RNase III domain-like"/>
    <property type="match status" value="1"/>
</dbReference>
<evidence type="ECO:0000256" key="3">
    <source>
        <dbReference type="ARBA" id="ARBA00022722"/>
    </source>
</evidence>
<evidence type="ECO:0000256" key="7">
    <source>
        <dbReference type="ARBA" id="ARBA00022842"/>
    </source>
</evidence>
<dbReference type="GO" id="GO:0046872">
    <property type="term" value="F:metal ion binding"/>
    <property type="evidence" value="ECO:0007669"/>
    <property type="project" value="UniProtKB-KW"/>
</dbReference>
<evidence type="ECO:0000256" key="4">
    <source>
        <dbReference type="ARBA" id="ARBA00022723"/>
    </source>
</evidence>
<dbReference type="PROSITE" id="PS50142">
    <property type="entry name" value="RNASE_3_2"/>
    <property type="match status" value="1"/>
</dbReference>
<evidence type="ECO:0000256" key="1">
    <source>
        <dbReference type="ARBA" id="ARBA00001936"/>
    </source>
</evidence>
<dbReference type="GO" id="GO:0003723">
    <property type="term" value="F:RNA binding"/>
    <property type="evidence" value="ECO:0007669"/>
    <property type="project" value="UniProtKB-KW"/>
</dbReference>
<dbReference type="Gene3D" id="1.10.1520.10">
    <property type="entry name" value="Ribonuclease III domain"/>
    <property type="match status" value="1"/>
</dbReference>
<sequence length="310" mass="34877">MAMEGEKAEQIQSKLNQIQVTDDEAKNSEIFLAENLEKVEEIIGYKFKDRTLLEEALTDSSFSAKCASYERLEYVGDSVLGLVISREQFFKYPELPPGVLTRLRAANVDKEKLARVALNHGLHNYLRHKKPLLEEQIRFFREEILGYPLHSNGLVDAPKVLCDIVESVIGAVFIDCGSSIDNVRKVFMPLLEPIITPQTLQVHPMTRLYELCQKYGWQVICKDRWKESGTYDIYVDGGLVGRGTYQLKKEIALYRAAKNAADNIEKRIAGREGKYGLELSEEAQSRTTELEADVATVCTSVVELPAGPGS</sequence>
<feature type="domain" description="RNase III" evidence="9">
    <location>
        <begin position="36"/>
        <end position="177"/>
    </location>
</feature>
<dbReference type="Pfam" id="PF00636">
    <property type="entry name" value="Ribonuclease_3"/>
    <property type="match status" value="1"/>
</dbReference>
<comment type="cofactor">
    <cofactor evidence="1">
        <name>Mn(2+)</name>
        <dbReference type="ChEBI" id="CHEBI:29035"/>
    </cofactor>
</comment>
<evidence type="ECO:0000313" key="10">
    <source>
        <dbReference type="EMBL" id="KAK6918832.1"/>
    </source>
</evidence>
<dbReference type="GO" id="GO:0005737">
    <property type="term" value="C:cytoplasm"/>
    <property type="evidence" value="ECO:0007669"/>
    <property type="project" value="TreeGrafter"/>
</dbReference>
<evidence type="ECO:0000256" key="5">
    <source>
        <dbReference type="ARBA" id="ARBA00022759"/>
    </source>
</evidence>
<dbReference type="PANTHER" id="PTHR14950">
    <property type="entry name" value="DICER-RELATED"/>
    <property type="match status" value="1"/>
</dbReference>
<protein>
    <submittedName>
        <fullName evidence="10">Ribonuclease III domain</fullName>
    </submittedName>
</protein>
<dbReference type="PANTHER" id="PTHR14950:SF54">
    <property type="entry name" value="RNASE II-LIKE 1"/>
    <property type="match status" value="1"/>
</dbReference>
<accession>A0AAN8UXR5</accession>
<dbReference type="FunFam" id="1.10.1520.10:FF:000004">
    <property type="entry name" value="Endoribonuclease dicer-like 1"/>
    <property type="match status" value="1"/>
</dbReference>
<evidence type="ECO:0000256" key="6">
    <source>
        <dbReference type="ARBA" id="ARBA00022801"/>
    </source>
</evidence>
<dbReference type="SMART" id="SM00535">
    <property type="entry name" value="RIBOc"/>
    <property type="match status" value="1"/>
</dbReference>
<gene>
    <name evidence="10" type="ORF">RJ641_017254</name>
</gene>
<organism evidence="10 11">
    <name type="scientific">Dillenia turbinata</name>
    <dbReference type="NCBI Taxonomy" id="194707"/>
    <lineage>
        <taxon>Eukaryota</taxon>
        <taxon>Viridiplantae</taxon>
        <taxon>Streptophyta</taxon>
        <taxon>Embryophyta</taxon>
        <taxon>Tracheophyta</taxon>
        <taxon>Spermatophyta</taxon>
        <taxon>Magnoliopsida</taxon>
        <taxon>eudicotyledons</taxon>
        <taxon>Gunneridae</taxon>
        <taxon>Pentapetalae</taxon>
        <taxon>Dilleniales</taxon>
        <taxon>Dilleniaceae</taxon>
        <taxon>Dillenia</taxon>
    </lineage>
</organism>
<comment type="cofactor">
    <cofactor evidence="2">
        <name>Mg(2+)</name>
        <dbReference type="ChEBI" id="CHEBI:18420"/>
    </cofactor>
</comment>
<dbReference type="Proteomes" id="UP001370490">
    <property type="component" value="Unassembled WGS sequence"/>
</dbReference>
<keyword evidence="8" id="KW-0694">RNA-binding</keyword>
<dbReference type="InterPro" id="IPR000999">
    <property type="entry name" value="RNase_III_dom"/>
</dbReference>
<keyword evidence="4" id="KW-0479">Metal-binding</keyword>
<comment type="caution">
    <text evidence="10">The sequence shown here is derived from an EMBL/GenBank/DDBJ whole genome shotgun (WGS) entry which is preliminary data.</text>
</comment>
<keyword evidence="11" id="KW-1185">Reference proteome</keyword>
<evidence type="ECO:0000313" key="11">
    <source>
        <dbReference type="Proteomes" id="UP001370490"/>
    </source>
</evidence>
<dbReference type="GO" id="GO:0030422">
    <property type="term" value="P:siRNA processing"/>
    <property type="evidence" value="ECO:0007669"/>
    <property type="project" value="TreeGrafter"/>
</dbReference>
<dbReference type="AlphaFoldDB" id="A0AAN8UXR5"/>
<dbReference type="PROSITE" id="PS00517">
    <property type="entry name" value="RNASE_3_1"/>
    <property type="match status" value="1"/>
</dbReference>
<proteinExistence type="predicted"/>
<dbReference type="EMBL" id="JBAMMX010000022">
    <property type="protein sequence ID" value="KAK6918832.1"/>
    <property type="molecule type" value="Genomic_DNA"/>
</dbReference>
<keyword evidence="7" id="KW-0460">Magnesium</keyword>
<keyword evidence="5" id="KW-0255">Endonuclease</keyword>
<keyword evidence="6" id="KW-0378">Hydrolase</keyword>
<evidence type="ECO:0000256" key="2">
    <source>
        <dbReference type="ARBA" id="ARBA00001946"/>
    </source>
</evidence>
<reference evidence="10 11" key="1">
    <citation type="submission" date="2023-12" db="EMBL/GenBank/DDBJ databases">
        <title>A high-quality genome assembly for Dillenia turbinata (Dilleniales).</title>
        <authorList>
            <person name="Chanderbali A."/>
        </authorList>
    </citation>
    <scope>NUCLEOTIDE SEQUENCE [LARGE SCALE GENOMIC DNA]</scope>
    <source>
        <strain evidence="10">LSX21</strain>
        <tissue evidence="10">Leaf</tissue>
    </source>
</reference>
<dbReference type="CDD" id="cd00593">
    <property type="entry name" value="RIBOc"/>
    <property type="match status" value="1"/>
</dbReference>
<evidence type="ECO:0000256" key="8">
    <source>
        <dbReference type="ARBA" id="ARBA00022884"/>
    </source>
</evidence>
<dbReference type="GO" id="GO:0005634">
    <property type="term" value="C:nucleus"/>
    <property type="evidence" value="ECO:0007669"/>
    <property type="project" value="TreeGrafter"/>
</dbReference>
<dbReference type="GO" id="GO:0004525">
    <property type="term" value="F:ribonuclease III activity"/>
    <property type="evidence" value="ECO:0007669"/>
    <property type="project" value="InterPro"/>
</dbReference>